<organism evidence="2 3">
    <name type="scientific">Allocoprobacillus halotolerans</name>
    <dbReference type="NCBI Taxonomy" id="2944914"/>
    <lineage>
        <taxon>Bacteria</taxon>
        <taxon>Bacillati</taxon>
        <taxon>Bacillota</taxon>
        <taxon>Erysipelotrichia</taxon>
        <taxon>Erysipelotrichales</taxon>
        <taxon>Erysipelotrichaceae</taxon>
        <taxon>Allocoprobacillus</taxon>
    </lineage>
</organism>
<reference evidence="2" key="1">
    <citation type="submission" date="2022-07" db="EMBL/GenBank/DDBJ databases">
        <title>Faecal culturing of patients with breast cancer.</title>
        <authorList>
            <person name="Teng N.M.Y."/>
            <person name="Kiu R."/>
            <person name="Evans R."/>
            <person name="Baker D.J."/>
            <person name="Zenner C."/>
            <person name="Robinson S.D."/>
            <person name="Hall L.J."/>
        </authorList>
    </citation>
    <scope>NUCLEOTIDE SEQUENCE</scope>
    <source>
        <strain evidence="2">LH1062</strain>
    </source>
</reference>
<dbReference type="Proteomes" id="UP001060112">
    <property type="component" value="Chromosome"/>
</dbReference>
<evidence type="ECO:0000259" key="1">
    <source>
        <dbReference type="Pfam" id="PF09820"/>
    </source>
</evidence>
<evidence type="ECO:0000313" key="2">
    <source>
        <dbReference type="EMBL" id="UTY37975.1"/>
    </source>
</evidence>
<dbReference type="InterPro" id="IPR018631">
    <property type="entry name" value="AAA-ATPase-like_dom"/>
</dbReference>
<proteinExistence type="predicted"/>
<sequence>MKQINTEINDFKELLDNDCYYVDKTMLIEDVLSDKVMWYTRPRCFDKNTQYEYVLLFFSYKESTK</sequence>
<evidence type="ECO:0000313" key="3">
    <source>
        <dbReference type="Proteomes" id="UP001060112"/>
    </source>
</evidence>
<dbReference type="Pfam" id="PF09820">
    <property type="entry name" value="AAA-ATPase_like"/>
    <property type="match status" value="1"/>
</dbReference>
<dbReference type="RefSeq" id="WP_290137979.1">
    <property type="nucleotide sequence ID" value="NZ_CP101620.1"/>
</dbReference>
<feature type="domain" description="AAA-ATPase-like" evidence="1">
    <location>
        <begin position="8"/>
        <end position="61"/>
    </location>
</feature>
<keyword evidence="3" id="KW-1185">Reference proteome</keyword>
<accession>A0ABY5HZ35</accession>
<name>A0ABY5HZ35_9FIRM</name>
<protein>
    <submittedName>
        <fullName evidence="2">AAA family ATPase</fullName>
    </submittedName>
</protein>
<dbReference type="EMBL" id="CP101620">
    <property type="protein sequence ID" value="UTY37975.1"/>
    <property type="molecule type" value="Genomic_DNA"/>
</dbReference>
<gene>
    <name evidence="2" type="ORF">NMU03_09685</name>
</gene>